<evidence type="ECO:0000313" key="3">
    <source>
        <dbReference type="EMBL" id="QBI55532.1"/>
    </source>
</evidence>
<evidence type="ECO:0000259" key="2">
    <source>
        <dbReference type="Pfam" id="PF01261"/>
    </source>
</evidence>
<evidence type="ECO:0000313" key="4">
    <source>
        <dbReference type="Proteomes" id="UP000292235"/>
    </source>
</evidence>
<evidence type="ECO:0000256" key="1">
    <source>
        <dbReference type="SAM" id="MobiDB-lite"/>
    </source>
</evidence>
<keyword evidence="4" id="KW-1185">Reference proteome</keyword>
<feature type="domain" description="Xylose isomerase-like TIM barrel" evidence="2">
    <location>
        <begin position="46"/>
        <end position="271"/>
    </location>
</feature>
<protein>
    <submittedName>
        <fullName evidence="3">Fructoselysine 3-epimerase</fullName>
    </submittedName>
</protein>
<dbReference type="EMBL" id="CP036455">
    <property type="protein sequence ID" value="QBI55532.1"/>
    <property type="molecule type" value="Genomic_DNA"/>
</dbReference>
<dbReference type="OrthoDB" id="9815124at2"/>
<dbReference type="InterPro" id="IPR013022">
    <property type="entry name" value="Xyl_isomerase-like_TIM-brl"/>
</dbReference>
<dbReference type="Proteomes" id="UP000292235">
    <property type="component" value="Chromosome"/>
</dbReference>
<dbReference type="InterPro" id="IPR050312">
    <property type="entry name" value="IolE/XylAMocC-like"/>
</dbReference>
<feature type="region of interest" description="Disordered" evidence="1">
    <location>
        <begin position="1"/>
        <end position="24"/>
    </location>
</feature>
<dbReference type="InterPro" id="IPR036237">
    <property type="entry name" value="Xyl_isomerase-like_sf"/>
</dbReference>
<dbReference type="Pfam" id="PF01261">
    <property type="entry name" value="AP_endonuc_2"/>
    <property type="match status" value="1"/>
</dbReference>
<sequence>MPTSPEEPEPATRPPLTAGSAPSGPIPGIAYAGIGDEAGPSLTEQLAALERLGWRYLELRTVDGRAIADLDDRAFDGAAATLAARGIGVCCLDSRIGNWARPVTGGFEADRRELETLAARCAALGTRAVRIMTYPNDGLDEREWRRRVLTRIRALCSIAESRGVVLLAENCAGWAAERAERMLDLLDTVSSPALGLLFDTGNGIAHGYRAPELLADIAAHVGHVHVKDARPASDGGEPAYTLPGEGDAGVGECLRLLIDHGYRGTWSIEPHLALRPHLGQHAGTGGAAGFTAAGAALERLAAELPNPPVRPEGAR</sequence>
<name>A0A4V0ZK28_9ACTN</name>
<proteinExistence type="predicted"/>
<accession>A0A4V0ZK28</accession>
<dbReference type="KEGG" id="strr:EKD16_18845"/>
<dbReference type="PANTHER" id="PTHR12110">
    <property type="entry name" value="HYDROXYPYRUVATE ISOMERASE"/>
    <property type="match status" value="1"/>
</dbReference>
<dbReference type="AlphaFoldDB" id="A0A4V0ZK28"/>
<organism evidence="3 4">
    <name type="scientific">Streptomonospora litoralis</name>
    <dbReference type="NCBI Taxonomy" id="2498135"/>
    <lineage>
        <taxon>Bacteria</taxon>
        <taxon>Bacillati</taxon>
        <taxon>Actinomycetota</taxon>
        <taxon>Actinomycetes</taxon>
        <taxon>Streptosporangiales</taxon>
        <taxon>Nocardiopsidaceae</taxon>
        <taxon>Streptomonospora</taxon>
    </lineage>
</organism>
<reference evidence="3 4" key="1">
    <citation type="submission" date="2019-02" db="EMBL/GenBank/DDBJ databases">
        <authorList>
            <person name="Khodamoradi S."/>
            <person name="Hahnke R.L."/>
            <person name="Kaempfer P."/>
            <person name="Schumann P."/>
            <person name="Rohde M."/>
            <person name="Steinert M."/>
            <person name="Luzhetskyy A."/>
            <person name="Wink J."/>
            <person name="Ruckert C."/>
        </authorList>
    </citation>
    <scope>NUCLEOTIDE SEQUENCE [LARGE SCALE GENOMIC DNA]</scope>
    <source>
        <strain evidence="3 4">M2</strain>
    </source>
</reference>
<gene>
    <name evidence="3" type="ORF">EKD16_18845</name>
</gene>
<dbReference type="RefSeq" id="WP_131099525.1">
    <property type="nucleotide sequence ID" value="NZ_CP036455.1"/>
</dbReference>
<dbReference type="SUPFAM" id="SSF51658">
    <property type="entry name" value="Xylose isomerase-like"/>
    <property type="match status" value="1"/>
</dbReference>
<dbReference type="Gene3D" id="3.20.20.150">
    <property type="entry name" value="Divalent-metal-dependent TIM barrel enzymes"/>
    <property type="match status" value="1"/>
</dbReference>